<dbReference type="GO" id="GO:0003677">
    <property type="term" value="F:DNA binding"/>
    <property type="evidence" value="ECO:0007669"/>
    <property type="project" value="UniProtKB-KW"/>
</dbReference>
<evidence type="ECO:0000256" key="2">
    <source>
        <dbReference type="ARBA" id="ARBA00023125"/>
    </source>
</evidence>
<organism evidence="5 6">
    <name type="scientific">Legionella bozemanae</name>
    <name type="common">Fluoribacter bozemanae</name>
    <dbReference type="NCBI Taxonomy" id="447"/>
    <lineage>
        <taxon>Bacteria</taxon>
        <taxon>Pseudomonadati</taxon>
        <taxon>Pseudomonadota</taxon>
        <taxon>Gammaproteobacteria</taxon>
        <taxon>Legionellales</taxon>
        <taxon>Legionellaceae</taxon>
        <taxon>Legionella</taxon>
    </lineage>
</organism>
<dbReference type="InterPro" id="IPR015927">
    <property type="entry name" value="Peptidase_S24_S26A/B/C"/>
</dbReference>
<dbReference type="PANTHER" id="PTHR40661:SF3">
    <property type="entry name" value="FELS-1 PROPHAGE TRANSCRIPTIONAL REGULATOR"/>
    <property type="match status" value="1"/>
</dbReference>
<dbReference type="Gene3D" id="1.10.260.40">
    <property type="entry name" value="lambda repressor-like DNA-binding domains"/>
    <property type="match status" value="1"/>
</dbReference>
<dbReference type="AlphaFoldDB" id="A0A0W0R9T4"/>
<feature type="domain" description="HTH cro/C1-type" evidence="4">
    <location>
        <begin position="12"/>
        <end position="67"/>
    </location>
</feature>
<proteinExistence type="predicted"/>
<dbReference type="Gene3D" id="2.10.109.10">
    <property type="entry name" value="Umud Fragment, subunit A"/>
    <property type="match status" value="1"/>
</dbReference>
<keyword evidence="3" id="KW-0804">Transcription</keyword>
<keyword evidence="6" id="KW-1185">Reference proteome</keyword>
<evidence type="ECO:0000313" key="6">
    <source>
        <dbReference type="Proteomes" id="UP000054695"/>
    </source>
</evidence>
<dbReference type="InterPro" id="IPR001387">
    <property type="entry name" value="Cro/C1-type_HTH"/>
</dbReference>
<dbReference type="STRING" id="447.Lboz_3469"/>
<dbReference type="SUPFAM" id="SSF47413">
    <property type="entry name" value="lambda repressor-like DNA-binding domains"/>
    <property type="match status" value="1"/>
</dbReference>
<accession>A0A0W0R9T4</accession>
<comment type="caution">
    <text evidence="5">The sequence shown here is derived from an EMBL/GenBank/DDBJ whole genome shotgun (WGS) entry which is preliminary data.</text>
</comment>
<evidence type="ECO:0000256" key="1">
    <source>
        <dbReference type="ARBA" id="ARBA00023015"/>
    </source>
</evidence>
<dbReference type="InterPro" id="IPR036286">
    <property type="entry name" value="LexA/Signal_pep-like_sf"/>
</dbReference>
<gene>
    <name evidence="5" type="ORF">Lboz_3469</name>
</gene>
<dbReference type="SMART" id="SM00530">
    <property type="entry name" value="HTH_XRE"/>
    <property type="match status" value="1"/>
</dbReference>
<dbReference type="SUPFAM" id="SSF51306">
    <property type="entry name" value="LexA/Signal peptidase"/>
    <property type="match status" value="1"/>
</dbReference>
<dbReference type="PANTHER" id="PTHR40661">
    <property type="match status" value="1"/>
</dbReference>
<name>A0A0W0R9T4_LEGBO</name>
<dbReference type="CDD" id="cd06529">
    <property type="entry name" value="S24_LexA-like"/>
    <property type="match status" value="1"/>
</dbReference>
<reference evidence="5 6" key="1">
    <citation type="submission" date="2015-11" db="EMBL/GenBank/DDBJ databases">
        <title>Genomic analysis of 38 Legionella species identifies large and diverse effector repertoires.</title>
        <authorList>
            <person name="Burstein D."/>
            <person name="Amaro F."/>
            <person name="Zusman T."/>
            <person name="Lifshitz Z."/>
            <person name="Cohen O."/>
            <person name="Gilbert J.A."/>
            <person name="Pupko T."/>
            <person name="Shuman H.A."/>
            <person name="Segal G."/>
        </authorList>
    </citation>
    <scope>NUCLEOTIDE SEQUENCE [LARGE SCALE GENOMIC DNA]</scope>
    <source>
        <strain evidence="5 6">WIGA</strain>
    </source>
</reference>
<dbReference type="InterPro" id="IPR010982">
    <property type="entry name" value="Lambda_DNA-bd_dom_sf"/>
</dbReference>
<dbReference type="PROSITE" id="PS50943">
    <property type="entry name" value="HTH_CROC1"/>
    <property type="match status" value="1"/>
</dbReference>
<dbReference type="CDD" id="cd00093">
    <property type="entry name" value="HTH_XRE"/>
    <property type="match status" value="1"/>
</dbReference>
<keyword evidence="1" id="KW-0805">Transcription regulation</keyword>
<dbReference type="Pfam" id="PF13443">
    <property type="entry name" value="HTH_26"/>
    <property type="match status" value="1"/>
</dbReference>
<evidence type="ECO:0000256" key="3">
    <source>
        <dbReference type="ARBA" id="ARBA00023163"/>
    </source>
</evidence>
<dbReference type="PATRIC" id="fig|447.4.peg.3713"/>
<dbReference type="Pfam" id="PF00717">
    <property type="entry name" value="Peptidase_S24"/>
    <property type="match status" value="1"/>
</dbReference>
<dbReference type="InterPro" id="IPR039418">
    <property type="entry name" value="LexA-like"/>
</dbReference>
<evidence type="ECO:0000313" key="5">
    <source>
        <dbReference type="EMBL" id="KTC67826.1"/>
    </source>
</evidence>
<keyword evidence="2" id="KW-0238">DNA-binding</keyword>
<sequence length="210" mass="24224">MTVDCINISNVLSRLLKSHNMSESEFSRQSNIPRITISRLINRRTPDPRSSTLEAIAKFFNISLDQLLGKKPLNLHSDTKKIDDISYIPILEWQDSSNWIDKYNNYLSSGRVVFVSGKKDSLFALKTSGDAMWPNFPENTILIIDPIKEVKNKSFVLAYIEKEKEILFRQIFIEGSYKILRAINSIFPPIQIENNDQIIGVIIETRHCYD</sequence>
<dbReference type="Proteomes" id="UP000054695">
    <property type="component" value="Unassembled WGS sequence"/>
</dbReference>
<dbReference type="RefSeq" id="WP_058460979.1">
    <property type="nucleotide sequence ID" value="NZ_CAAAIY010000038.1"/>
</dbReference>
<evidence type="ECO:0000259" key="4">
    <source>
        <dbReference type="PROSITE" id="PS50943"/>
    </source>
</evidence>
<protein>
    <submittedName>
        <fullName evidence="5">HTH-type transcriptional regulator</fullName>
    </submittedName>
</protein>
<dbReference type="EMBL" id="LNXU01000057">
    <property type="protein sequence ID" value="KTC67826.1"/>
    <property type="molecule type" value="Genomic_DNA"/>
</dbReference>